<dbReference type="RefSeq" id="WP_190301277.1">
    <property type="nucleotide sequence ID" value="NZ_JACOIJ010000002.1"/>
</dbReference>
<dbReference type="InterPro" id="IPR012910">
    <property type="entry name" value="Plug_dom"/>
</dbReference>
<evidence type="ECO:0000256" key="5">
    <source>
        <dbReference type="ARBA" id="ARBA00022729"/>
    </source>
</evidence>
<feature type="domain" description="TonB-dependent receptor plug" evidence="10">
    <location>
        <begin position="115"/>
        <end position="240"/>
    </location>
</feature>
<gene>
    <name evidence="11" type="ORF">H8B04_02060</name>
</gene>
<comment type="subcellular location">
    <subcellularLocation>
        <location evidence="1 8">Cell outer membrane</location>
        <topology evidence="1 8">Multi-pass membrane protein</topology>
    </subcellularLocation>
</comment>
<evidence type="ECO:0000256" key="3">
    <source>
        <dbReference type="ARBA" id="ARBA00022452"/>
    </source>
</evidence>
<dbReference type="Gene3D" id="2.60.40.1120">
    <property type="entry name" value="Carboxypeptidase-like, regulatory domain"/>
    <property type="match status" value="1"/>
</dbReference>
<dbReference type="InterPro" id="IPR023997">
    <property type="entry name" value="TonB-dep_OMP_SusC/RagA_CS"/>
</dbReference>
<evidence type="ECO:0000256" key="1">
    <source>
        <dbReference type="ARBA" id="ARBA00004571"/>
    </source>
</evidence>
<feature type="signal peptide" evidence="9">
    <location>
        <begin position="1"/>
        <end position="24"/>
    </location>
</feature>
<dbReference type="SUPFAM" id="SSF56935">
    <property type="entry name" value="Porins"/>
    <property type="match status" value="1"/>
</dbReference>
<reference evidence="11 12" key="1">
    <citation type="submission" date="2020-08" db="EMBL/GenBank/DDBJ databases">
        <title>Sphingobacterium sp. DN04309 isolated from aquaculture water.</title>
        <authorList>
            <person name="Zhang M."/>
        </authorList>
    </citation>
    <scope>NUCLEOTIDE SEQUENCE [LARGE SCALE GENOMIC DNA]</scope>
    <source>
        <strain evidence="11 12">DN04309</strain>
    </source>
</reference>
<dbReference type="InterPro" id="IPR023996">
    <property type="entry name" value="TonB-dep_OMP_SusC/RagA"/>
</dbReference>
<organism evidence="11 12">
    <name type="scientific">Sphingobacterium litopenaei</name>
    <dbReference type="NCBI Taxonomy" id="2763500"/>
    <lineage>
        <taxon>Bacteria</taxon>
        <taxon>Pseudomonadati</taxon>
        <taxon>Bacteroidota</taxon>
        <taxon>Sphingobacteriia</taxon>
        <taxon>Sphingobacteriales</taxon>
        <taxon>Sphingobacteriaceae</taxon>
        <taxon>Sphingobacterium</taxon>
    </lineage>
</organism>
<dbReference type="InterPro" id="IPR008969">
    <property type="entry name" value="CarboxyPept-like_regulatory"/>
</dbReference>
<evidence type="ECO:0000313" key="11">
    <source>
        <dbReference type="EMBL" id="MBD1428359.1"/>
    </source>
</evidence>
<feature type="chain" id="PRO_5045636077" evidence="9">
    <location>
        <begin position="25"/>
        <end position="1036"/>
    </location>
</feature>
<comment type="similarity">
    <text evidence="8">Belongs to the TonB-dependent receptor family.</text>
</comment>
<dbReference type="Proteomes" id="UP000651271">
    <property type="component" value="Unassembled WGS sequence"/>
</dbReference>
<dbReference type="Gene3D" id="2.170.130.10">
    <property type="entry name" value="TonB-dependent receptor, plug domain"/>
    <property type="match status" value="1"/>
</dbReference>
<dbReference type="EMBL" id="JACOIJ010000002">
    <property type="protein sequence ID" value="MBD1428359.1"/>
    <property type="molecule type" value="Genomic_DNA"/>
</dbReference>
<protein>
    <submittedName>
        <fullName evidence="11">SusC/RagA family TonB-linked outer membrane protein</fullName>
    </submittedName>
</protein>
<sequence length="1036" mass="112526">MSTFYKHWSISLLMLICSITTVFAQQTVTGRVTDSNGGLPGVTVYVLGTNRVTQSNTNGNFTIQANNGEKLKFSILGYLSQEITVSGTTVSVTLEQDASGIDEVVVTAMGIKREKKSLGYSFQDIKGDALVEARENNIANALTGKVAGLQIIKGSSGPASSSKIVLRGFTSLTGDNQPLIVVDGVPMENFAGASNNDFWNPSADMGNGIGDLNPEDIESMSVLKGGAASALYGSRALNGVILITTKSGKSSRGAGISYSATVGLENLFITPELQTEFSQGTDGLFNAQSGSNWGEKITGQSVTGWDGKPHTLQAYNNLDNFFKTGVNTTHNLTFQQSLSEGTSLYTSGTYLHDDSKTPGVKLDRLNLISKLTSQFGAEKRWTTDLKVQYMNTTANNRAVGGSNAGNYYSTALLIPNTIDITEFEAGMDQPGANQTWYNNSNTVNPYWAVNNKLNKDSRNRFLLNATIKYKFNDWLDADFRAGSDLYNTKFDSRTYTGSSLTNSYSVGSDNFNERNYIVSLNARKDNLFGKWNGSASVFGQIMKQSSNWLSSSAGSLTVPNLFTISNSEGNPGVSEGIREKQINSLFGTAEINYDNFWFINVTGRNDWSSTLSKANRSYFYPSISTSLVVSDMISKTGGSIPTWLNFAKLRASYAETGGSLAPYELYNTYSIGKDPNGNTTASKNPTLYNPNVLSELLKSFEVGFDIRAFDRFSLDFAYYKTNATNQLIKLAMNPLSGYQNYMANAGNIQNKGLEAVLGINVLKNAESLLWDINVNYSKNVNELIELTEDLNIYQLGGFDNLQVNSTVGQRYGTIYGTKYARVEDTSSPHYGKIIVNGDGLPTAANGSHLLGDQSARALLGITNSFSYKNVGLSFLVDGRFGGKFFAGTNLALQRAGLAAETVVNGDRQPFVVDGVVSDGNGGYTANTKTVTHQQYWNQVTNTSGNLGITEQNLYDATNIRLRNIQLSYSIPGRLLNSSIVRSAKFSLSANNVWMIKSHANGVDPESVYAISTNAVGFEYLSFPTSRSYFLNISLGF</sequence>
<evidence type="ECO:0000259" key="10">
    <source>
        <dbReference type="Pfam" id="PF07715"/>
    </source>
</evidence>
<dbReference type="PANTHER" id="PTHR30069:SF29">
    <property type="entry name" value="HEMOGLOBIN AND HEMOGLOBIN-HAPTOGLOBIN-BINDING PROTEIN 1-RELATED"/>
    <property type="match status" value="1"/>
</dbReference>
<evidence type="ECO:0000256" key="8">
    <source>
        <dbReference type="PROSITE-ProRule" id="PRU01360"/>
    </source>
</evidence>
<keyword evidence="3 8" id="KW-1134">Transmembrane beta strand</keyword>
<keyword evidence="4 8" id="KW-0812">Transmembrane</keyword>
<dbReference type="Pfam" id="PF13715">
    <property type="entry name" value="CarbopepD_reg_2"/>
    <property type="match status" value="1"/>
</dbReference>
<evidence type="ECO:0000256" key="2">
    <source>
        <dbReference type="ARBA" id="ARBA00022448"/>
    </source>
</evidence>
<dbReference type="PANTHER" id="PTHR30069">
    <property type="entry name" value="TONB-DEPENDENT OUTER MEMBRANE RECEPTOR"/>
    <property type="match status" value="1"/>
</dbReference>
<name>A0ABR7YAP8_9SPHI</name>
<proteinExistence type="inferred from homology"/>
<comment type="caution">
    <text evidence="11">The sequence shown here is derived from an EMBL/GenBank/DDBJ whole genome shotgun (WGS) entry which is preliminary data.</text>
</comment>
<evidence type="ECO:0000256" key="7">
    <source>
        <dbReference type="ARBA" id="ARBA00023237"/>
    </source>
</evidence>
<evidence type="ECO:0000256" key="4">
    <source>
        <dbReference type="ARBA" id="ARBA00022692"/>
    </source>
</evidence>
<dbReference type="Pfam" id="PF07715">
    <property type="entry name" value="Plug"/>
    <property type="match status" value="1"/>
</dbReference>
<keyword evidence="2 8" id="KW-0813">Transport</keyword>
<keyword evidence="6 8" id="KW-0472">Membrane</keyword>
<dbReference type="SUPFAM" id="SSF49464">
    <property type="entry name" value="Carboxypeptidase regulatory domain-like"/>
    <property type="match status" value="1"/>
</dbReference>
<keyword evidence="7 8" id="KW-0998">Cell outer membrane</keyword>
<keyword evidence="5 9" id="KW-0732">Signal</keyword>
<keyword evidence="12" id="KW-1185">Reference proteome</keyword>
<accession>A0ABR7YAP8</accession>
<evidence type="ECO:0000313" key="12">
    <source>
        <dbReference type="Proteomes" id="UP000651271"/>
    </source>
</evidence>
<evidence type="ECO:0000256" key="9">
    <source>
        <dbReference type="SAM" id="SignalP"/>
    </source>
</evidence>
<dbReference type="NCBIfam" id="TIGR04057">
    <property type="entry name" value="SusC_RagA_signa"/>
    <property type="match status" value="1"/>
</dbReference>
<evidence type="ECO:0000256" key="6">
    <source>
        <dbReference type="ARBA" id="ARBA00023136"/>
    </source>
</evidence>
<dbReference type="InterPro" id="IPR039426">
    <property type="entry name" value="TonB-dep_rcpt-like"/>
</dbReference>
<dbReference type="Gene3D" id="2.40.170.20">
    <property type="entry name" value="TonB-dependent receptor, beta-barrel domain"/>
    <property type="match status" value="1"/>
</dbReference>
<dbReference type="InterPro" id="IPR037066">
    <property type="entry name" value="Plug_dom_sf"/>
</dbReference>
<dbReference type="PROSITE" id="PS52016">
    <property type="entry name" value="TONB_DEPENDENT_REC_3"/>
    <property type="match status" value="1"/>
</dbReference>
<dbReference type="NCBIfam" id="TIGR04056">
    <property type="entry name" value="OMP_RagA_SusC"/>
    <property type="match status" value="1"/>
</dbReference>
<dbReference type="InterPro" id="IPR036942">
    <property type="entry name" value="Beta-barrel_TonB_sf"/>
</dbReference>